<dbReference type="EMBL" id="HG793146">
    <property type="protein sequence ID" value="CRL24994.1"/>
    <property type="molecule type" value="Genomic_DNA"/>
</dbReference>
<proteinExistence type="predicted"/>
<evidence type="ECO:0000313" key="1">
    <source>
        <dbReference type="EMBL" id="CRL24994.1"/>
    </source>
</evidence>
<dbReference type="AlphaFoldDB" id="A0A0G4PF83"/>
<keyword evidence="2" id="KW-1185">Reference proteome</keyword>
<sequence>MFVFPKVIPGASDWAASQLLPGLCQVAQHPKLPPSDVNGVGLLGKGQAASGLSGSGTDMRFSLTFRLVISS</sequence>
<reference evidence="1 2" key="1">
    <citation type="journal article" date="2014" name="Nat. Commun.">
        <title>Multiple recent horizontal transfers of a large genomic region in cheese making fungi.</title>
        <authorList>
            <person name="Cheeseman K."/>
            <person name="Ropars J."/>
            <person name="Renault P."/>
            <person name="Dupont J."/>
            <person name="Gouzy J."/>
            <person name="Branca A."/>
            <person name="Abraham A.L."/>
            <person name="Ceppi M."/>
            <person name="Conseiller E."/>
            <person name="Debuchy R."/>
            <person name="Malagnac F."/>
            <person name="Goarin A."/>
            <person name="Silar P."/>
            <person name="Lacoste S."/>
            <person name="Sallet E."/>
            <person name="Bensimon A."/>
            <person name="Giraud T."/>
            <person name="Brygoo Y."/>
        </authorList>
    </citation>
    <scope>NUCLEOTIDE SEQUENCE [LARGE SCALE GENOMIC DNA]</scope>
    <source>
        <strain evidence="2">FM 013</strain>
    </source>
</reference>
<dbReference type="Proteomes" id="UP000053732">
    <property type="component" value="Unassembled WGS sequence"/>
</dbReference>
<evidence type="ECO:0000313" key="2">
    <source>
        <dbReference type="Proteomes" id="UP000053732"/>
    </source>
</evidence>
<organism evidence="1 2">
    <name type="scientific">Penicillium camemberti (strain FM 013)</name>
    <dbReference type="NCBI Taxonomy" id="1429867"/>
    <lineage>
        <taxon>Eukaryota</taxon>
        <taxon>Fungi</taxon>
        <taxon>Dikarya</taxon>
        <taxon>Ascomycota</taxon>
        <taxon>Pezizomycotina</taxon>
        <taxon>Eurotiomycetes</taxon>
        <taxon>Eurotiomycetidae</taxon>
        <taxon>Eurotiales</taxon>
        <taxon>Aspergillaceae</taxon>
        <taxon>Penicillium</taxon>
    </lineage>
</organism>
<accession>A0A0G4PF83</accession>
<gene>
    <name evidence="1" type="ORF">PCAMFM013_S013g000237</name>
</gene>
<name>A0A0G4PF83_PENC3</name>
<protein>
    <submittedName>
        <fullName evidence="1">Str. FM013</fullName>
    </submittedName>
</protein>